<dbReference type="AlphaFoldDB" id="A0A1G2T2U4"/>
<keyword evidence="1" id="KW-1133">Transmembrane helix</keyword>
<keyword evidence="1" id="KW-0812">Transmembrane</keyword>
<name>A0A1G2T2U4_9BACT</name>
<protein>
    <submittedName>
        <fullName evidence="2">Uncharacterized protein</fullName>
    </submittedName>
</protein>
<dbReference type="EMBL" id="MHVJ01000011">
    <property type="protein sequence ID" value="OHA91607.1"/>
    <property type="molecule type" value="Genomic_DNA"/>
</dbReference>
<keyword evidence="1" id="KW-0472">Membrane</keyword>
<evidence type="ECO:0000313" key="2">
    <source>
        <dbReference type="EMBL" id="OHA91607.1"/>
    </source>
</evidence>
<proteinExistence type="predicted"/>
<feature type="transmembrane region" description="Helical" evidence="1">
    <location>
        <begin position="77"/>
        <end position="99"/>
    </location>
</feature>
<organism evidence="2 3">
    <name type="scientific">Candidatus Zambryskibacteria bacterium RIFCSPHIGHO2_01_FULL_49_18</name>
    <dbReference type="NCBI Taxonomy" id="1802740"/>
    <lineage>
        <taxon>Bacteria</taxon>
        <taxon>Candidatus Zambryskiibacteriota</taxon>
    </lineage>
</organism>
<evidence type="ECO:0000256" key="1">
    <source>
        <dbReference type="SAM" id="Phobius"/>
    </source>
</evidence>
<accession>A0A1G2T2U4</accession>
<sequence length="307" mass="34046">METYESQGEKSNLSTPLETSQLKQIRTFQGDVADALHNQNESLVSIREQEVLRNRAADIPEGPSPEEIEIKKRKNDFIFLLIGSAFFIVVGSIGAWFGYQEYVRRTAPPMLLVPENRLISVSEEEEINISGLTREGFAAAFESAINNLPRDKSKYVGLKVGSGESERLATTAEFMNLLQSRAPGALVRSFDKLFMIGAIGENGFMIVKLSSFENTFAGMLSWETSMAGDLLPIFPGNNALKAIGSESVFKDAVVKNKDVRILSAGQGTSTQDVLLYSFFDNSMLIITDRIEALQTLIERLTREKLSR</sequence>
<dbReference type="Proteomes" id="UP000178612">
    <property type="component" value="Unassembled WGS sequence"/>
</dbReference>
<comment type="caution">
    <text evidence="2">The sequence shown here is derived from an EMBL/GenBank/DDBJ whole genome shotgun (WGS) entry which is preliminary data.</text>
</comment>
<evidence type="ECO:0000313" key="3">
    <source>
        <dbReference type="Proteomes" id="UP000178612"/>
    </source>
</evidence>
<gene>
    <name evidence="2" type="ORF">A2758_00655</name>
</gene>
<reference evidence="2 3" key="1">
    <citation type="journal article" date="2016" name="Nat. Commun.">
        <title>Thousands of microbial genomes shed light on interconnected biogeochemical processes in an aquifer system.</title>
        <authorList>
            <person name="Anantharaman K."/>
            <person name="Brown C.T."/>
            <person name="Hug L.A."/>
            <person name="Sharon I."/>
            <person name="Castelle C.J."/>
            <person name="Probst A.J."/>
            <person name="Thomas B.C."/>
            <person name="Singh A."/>
            <person name="Wilkins M.J."/>
            <person name="Karaoz U."/>
            <person name="Brodie E.L."/>
            <person name="Williams K.H."/>
            <person name="Hubbard S.S."/>
            <person name="Banfield J.F."/>
        </authorList>
    </citation>
    <scope>NUCLEOTIDE SEQUENCE [LARGE SCALE GENOMIC DNA]</scope>
</reference>